<dbReference type="PANTHER" id="PTHR10696">
    <property type="entry name" value="GAMMA-BUTYROBETAINE HYDROXYLASE-RELATED"/>
    <property type="match status" value="1"/>
</dbReference>
<dbReference type="OrthoDB" id="272271at2759"/>
<keyword evidence="2" id="KW-0045">Antibiotic biosynthesis</keyword>
<dbReference type="SUPFAM" id="SSF51197">
    <property type="entry name" value="Clavaminate synthase-like"/>
    <property type="match status" value="1"/>
</dbReference>
<dbReference type="Gene3D" id="3.60.130.10">
    <property type="entry name" value="Clavaminate synthase-like"/>
    <property type="match status" value="1"/>
</dbReference>
<evidence type="ECO:0000256" key="2">
    <source>
        <dbReference type="ARBA" id="ARBA00023194"/>
    </source>
</evidence>
<dbReference type="Proteomes" id="UP000288859">
    <property type="component" value="Unassembled WGS sequence"/>
</dbReference>
<evidence type="ECO:0000313" key="6">
    <source>
        <dbReference type="Proteomes" id="UP000288859"/>
    </source>
</evidence>
<dbReference type="InterPro" id="IPR042098">
    <property type="entry name" value="TauD-like_sf"/>
</dbReference>
<dbReference type="EMBL" id="NAJM01000027">
    <property type="protein sequence ID" value="RVX69691.1"/>
    <property type="molecule type" value="Genomic_DNA"/>
</dbReference>
<evidence type="ECO:0000256" key="1">
    <source>
        <dbReference type="ARBA" id="ARBA00023002"/>
    </source>
</evidence>
<accession>A0A438N1U6</accession>
<dbReference type="InterPro" id="IPR050411">
    <property type="entry name" value="AlphaKG_dependent_hydroxylases"/>
</dbReference>
<proteinExistence type="predicted"/>
<name>A0A438N1U6_EXOME</name>
<gene>
    <name evidence="5" type="ORF">B0A52_06335</name>
</gene>
<keyword evidence="1" id="KW-0560">Oxidoreductase</keyword>
<dbReference type="AlphaFoldDB" id="A0A438N1U6"/>
<evidence type="ECO:0000259" key="4">
    <source>
        <dbReference type="Pfam" id="PF02668"/>
    </source>
</evidence>
<dbReference type="GO" id="GO:0017000">
    <property type="term" value="P:antibiotic biosynthetic process"/>
    <property type="evidence" value="ECO:0007669"/>
    <property type="project" value="UniProtKB-KW"/>
</dbReference>
<dbReference type="VEuPathDB" id="FungiDB:PV10_06260"/>
<feature type="compositionally biased region" description="Polar residues" evidence="3">
    <location>
        <begin position="23"/>
        <end position="40"/>
    </location>
</feature>
<comment type="caution">
    <text evidence="5">The sequence shown here is derived from an EMBL/GenBank/DDBJ whole genome shotgun (WGS) entry which is preliminary data.</text>
</comment>
<dbReference type="InterPro" id="IPR003819">
    <property type="entry name" value="TauD/TfdA-like"/>
</dbReference>
<sequence>MLPTMVIKAILTIMAPTAVEHPVQSTSNPNTSTKQSTSSVDLSVFPDGFKTSGQHPPLYDQLSPYSAFPKSISGPTVWDADEYASHPEQWTHVFSPEEIQELSTAADNFISEGHPLTGINPSNFPLPTMSATLKSMRNELLNGKGFILYKGIPVDEWGIHKSGVAYFGLGTYIGYPVSQNGKGHILGHVKDLGEDSKQIDKVRIYRTNARQFFHADDGDVVGLLCLARAESGGESDVACVHKVWNILQAEYPDVAEILTKPIWYFDRKGEVSKGEEPYIRTSVIYLETPDPSDPTVPQRVYCKWDPYYVRSTTRFSDAGMIPPLSIEQVHALETLENVCSRVKLHMILSVGDIQFVSNSHILHARTAYRDFAPHTGKPRRHLMRLWLSTPQDEGGWRLPFHDAFERKRGGIQVDDTPPVARLDAD</sequence>
<evidence type="ECO:0000256" key="3">
    <source>
        <dbReference type="SAM" id="MobiDB-lite"/>
    </source>
</evidence>
<dbReference type="Pfam" id="PF02668">
    <property type="entry name" value="TauD"/>
    <property type="match status" value="1"/>
</dbReference>
<dbReference type="PANTHER" id="PTHR10696:SF56">
    <property type="entry name" value="TAUD_TFDA-LIKE DOMAIN-CONTAINING PROTEIN"/>
    <property type="match status" value="1"/>
</dbReference>
<feature type="region of interest" description="Disordered" evidence="3">
    <location>
        <begin position="21"/>
        <end position="40"/>
    </location>
</feature>
<organism evidence="5 6">
    <name type="scientific">Exophiala mesophila</name>
    <name type="common">Black yeast-like fungus</name>
    <dbReference type="NCBI Taxonomy" id="212818"/>
    <lineage>
        <taxon>Eukaryota</taxon>
        <taxon>Fungi</taxon>
        <taxon>Dikarya</taxon>
        <taxon>Ascomycota</taxon>
        <taxon>Pezizomycotina</taxon>
        <taxon>Eurotiomycetes</taxon>
        <taxon>Chaetothyriomycetidae</taxon>
        <taxon>Chaetothyriales</taxon>
        <taxon>Herpotrichiellaceae</taxon>
        <taxon>Exophiala</taxon>
    </lineage>
</organism>
<reference evidence="5 6" key="1">
    <citation type="submission" date="2017-03" db="EMBL/GenBank/DDBJ databases">
        <title>Genomes of endolithic fungi from Antarctica.</title>
        <authorList>
            <person name="Coleine C."/>
            <person name="Masonjones S."/>
            <person name="Stajich J.E."/>
        </authorList>
    </citation>
    <scope>NUCLEOTIDE SEQUENCE [LARGE SCALE GENOMIC DNA]</scope>
    <source>
        <strain evidence="5 6">CCFEE 6314</strain>
    </source>
</reference>
<protein>
    <recommendedName>
        <fullName evidence="4">TauD/TfdA-like domain-containing protein</fullName>
    </recommendedName>
</protein>
<evidence type="ECO:0000313" key="5">
    <source>
        <dbReference type="EMBL" id="RVX69691.1"/>
    </source>
</evidence>
<feature type="domain" description="TauD/TfdA-like" evidence="4">
    <location>
        <begin position="114"/>
        <end position="386"/>
    </location>
</feature>
<dbReference type="GO" id="GO:0016491">
    <property type="term" value="F:oxidoreductase activity"/>
    <property type="evidence" value="ECO:0007669"/>
    <property type="project" value="UniProtKB-KW"/>
</dbReference>